<evidence type="ECO:0000313" key="2">
    <source>
        <dbReference type="EMBL" id="BBE31362.1"/>
    </source>
</evidence>
<name>A0A7G1GAU0_9BACT</name>
<dbReference type="GO" id="GO:0035438">
    <property type="term" value="F:cyclic-di-GMP binding"/>
    <property type="evidence" value="ECO:0007669"/>
    <property type="project" value="InterPro"/>
</dbReference>
<reference evidence="2 3" key="1">
    <citation type="submission" date="2018-06" db="EMBL/GenBank/DDBJ databases">
        <title>Genome sequencing of Oceanotoga sp. sy52.</title>
        <authorList>
            <person name="Mori K."/>
        </authorList>
    </citation>
    <scope>NUCLEOTIDE SEQUENCE [LARGE SCALE GENOMIC DNA]</scope>
    <source>
        <strain evidence="3">sy52</strain>
    </source>
</reference>
<dbReference type="RefSeq" id="WP_190613851.1">
    <property type="nucleotide sequence ID" value="NZ_AP018712.1"/>
</dbReference>
<feature type="domain" description="PilZ" evidence="1">
    <location>
        <begin position="131"/>
        <end position="198"/>
    </location>
</feature>
<dbReference type="InParanoid" id="A0A7G1GAU0"/>
<gene>
    <name evidence="2" type="ORF">OSSY52_15030</name>
</gene>
<evidence type="ECO:0000313" key="3">
    <source>
        <dbReference type="Proteomes" id="UP000516361"/>
    </source>
</evidence>
<dbReference type="InterPro" id="IPR009875">
    <property type="entry name" value="PilZ_domain"/>
</dbReference>
<dbReference type="AlphaFoldDB" id="A0A7G1GAU0"/>
<organism evidence="2 3">
    <name type="scientific">Tepiditoga spiralis</name>
    <dbReference type="NCBI Taxonomy" id="2108365"/>
    <lineage>
        <taxon>Bacteria</taxon>
        <taxon>Thermotogati</taxon>
        <taxon>Thermotogota</taxon>
        <taxon>Thermotogae</taxon>
        <taxon>Petrotogales</taxon>
        <taxon>Petrotogaceae</taxon>
        <taxon>Tepiditoga</taxon>
    </lineage>
</organism>
<keyword evidence="3" id="KW-1185">Reference proteome</keyword>
<accession>A0A7G1GAU0</accession>
<dbReference type="FunCoup" id="A0A7G1GAU0">
    <property type="interactions" value="6"/>
</dbReference>
<protein>
    <recommendedName>
        <fullName evidence="1">PilZ domain-containing protein</fullName>
    </recommendedName>
</protein>
<evidence type="ECO:0000259" key="1">
    <source>
        <dbReference type="Pfam" id="PF07238"/>
    </source>
</evidence>
<proteinExistence type="predicted"/>
<dbReference type="Pfam" id="PF07238">
    <property type="entry name" value="PilZ"/>
    <property type="match status" value="1"/>
</dbReference>
<sequence>MYDFLKKIVSKDILYKNMKVEFEINGVMYSGVYKGKSENFNSNTDYEIIFSDEDLSTYKVSEYSKMRFYSKLSVFLFKTQIHEIKKVEDKTLIFFKIPPKVYRVKRRADIRVDVCQNVFFYLKEEFEKFHNPDRNYFLSIDFSVGGLYIRSKKNLKINEKILINFNLGSGYNIKNYESKVVRKGYDEGKEYLYGIMFMKKLNWLMNVSLYKTLLKFKK</sequence>
<dbReference type="KEGG" id="ocy:OSSY52_15030"/>
<dbReference type="EMBL" id="AP018712">
    <property type="protein sequence ID" value="BBE31362.1"/>
    <property type="molecule type" value="Genomic_DNA"/>
</dbReference>
<dbReference type="Proteomes" id="UP000516361">
    <property type="component" value="Chromosome"/>
</dbReference>